<organism evidence="1 2">
    <name type="scientific">Leishmania orientalis</name>
    <dbReference type="NCBI Taxonomy" id="2249476"/>
    <lineage>
        <taxon>Eukaryota</taxon>
        <taxon>Discoba</taxon>
        <taxon>Euglenozoa</taxon>
        <taxon>Kinetoplastea</taxon>
        <taxon>Metakinetoplastina</taxon>
        <taxon>Trypanosomatida</taxon>
        <taxon>Trypanosomatidae</taxon>
        <taxon>Leishmaniinae</taxon>
        <taxon>Leishmania</taxon>
    </lineage>
</organism>
<dbReference type="Gene3D" id="3.30.70.330">
    <property type="match status" value="1"/>
</dbReference>
<evidence type="ECO:0000313" key="1">
    <source>
        <dbReference type="EMBL" id="KAG5469203.1"/>
    </source>
</evidence>
<proteinExistence type="predicted"/>
<dbReference type="SUPFAM" id="SSF54928">
    <property type="entry name" value="RNA-binding domain, RBD"/>
    <property type="match status" value="1"/>
</dbReference>
<dbReference type="SMR" id="A0A836GSM7"/>
<dbReference type="AlphaFoldDB" id="A0A836GSM7"/>
<dbReference type="InterPro" id="IPR012677">
    <property type="entry name" value="Nucleotide-bd_a/b_plait_sf"/>
</dbReference>
<dbReference type="GeneID" id="92358562"/>
<dbReference type="InterPro" id="IPR035979">
    <property type="entry name" value="RBD_domain_sf"/>
</dbReference>
<reference evidence="2" key="1">
    <citation type="journal article" date="2021" name="Microbiol. Resour. Announc.">
        <title>LGAAP: Leishmaniinae Genome Assembly and Annotation Pipeline.</title>
        <authorList>
            <person name="Almutairi H."/>
            <person name="Urbaniak M.D."/>
            <person name="Bates M.D."/>
            <person name="Jariyapan N."/>
            <person name="Kwakye-Nuako G."/>
            <person name="Thomaz-Soccol V."/>
            <person name="Al-Salem W.S."/>
            <person name="Dillon R.J."/>
            <person name="Bates P.A."/>
            <person name="Gatherer D."/>
        </authorList>
    </citation>
    <scope>NUCLEOTIDE SEQUENCE [LARGE SCALE GENOMIC DNA]</scope>
</reference>
<name>A0A836GSM7_9TRYP</name>
<comment type="caution">
    <text evidence="1">The sequence shown here is derived from an EMBL/GenBank/DDBJ whole genome shotgun (WGS) entry which is preliminary data.</text>
</comment>
<dbReference type="KEGG" id="loi:92358562"/>
<gene>
    <name evidence="1" type="ORF">LSCM4_02601</name>
</gene>
<sequence>MSSPQGHQNVLVGAAAPRPPPAVMSATGYVTQQCNTNASTRPSMWGRCGGIMAPTVTPVATSLPLQQIARTVPHTNSSSACYADPATLLGTGSAGTAPFQVLASQQQQQQAERHTNFGEHVMAPPPLANLASESYNGKERALIFQLRGLPFATTREDVEAFLGNINYHRLDVGTLATGESSGNAFLELRDLRAAEQLGRLHNTIITVAADARAPARERPRPRYVEVLNADAIRREQVLRVDAHTPRSALPQQRRARTAAAAGPATNIASFIGASTEPPPPQRPLVAFAEGDVRCFAAPTVTLPSRSSALMPPAPSQRFMEWPYLGGSSGMSWSAYAPPPPQQPQSSPLLAPSMPAPHYLGPQAAAMTTSSIPAMLHVQNVEESGLVRGTTLAPLPLYQLVTPLAPQLQATSQQRVFTRSNVSYFVVAAVSAPSSTLAEAQNTYYVAATSSTQAAASSNYYYLDGSSA</sequence>
<accession>A0A836GSM7</accession>
<evidence type="ECO:0000313" key="2">
    <source>
        <dbReference type="Proteomes" id="UP000674143"/>
    </source>
</evidence>
<reference evidence="2" key="2">
    <citation type="journal article" date="2021" name="Sci. Data">
        <title>Chromosome-scale genome sequencing, assembly and annotation of six genomes from subfamily Leishmaniinae.</title>
        <authorList>
            <person name="Almutairi H."/>
            <person name="Urbaniak M.D."/>
            <person name="Bates M.D."/>
            <person name="Jariyapan N."/>
            <person name="Kwakye-Nuako G."/>
            <person name="Thomaz Soccol V."/>
            <person name="Al-Salem W.S."/>
            <person name="Dillon R.J."/>
            <person name="Bates P.A."/>
            <person name="Gatherer D."/>
        </authorList>
    </citation>
    <scope>NUCLEOTIDE SEQUENCE [LARGE SCALE GENOMIC DNA]</scope>
</reference>
<dbReference type="GO" id="GO:0003676">
    <property type="term" value="F:nucleic acid binding"/>
    <property type="evidence" value="ECO:0007669"/>
    <property type="project" value="InterPro"/>
</dbReference>
<dbReference type="Proteomes" id="UP000674143">
    <property type="component" value="Unassembled WGS sequence"/>
</dbReference>
<dbReference type="RefSeq" id="XP_067060180.1">
    <property type="nucleotide sequence ID" value="XM_067204628.1"/>
</dbReference>
<evidence type="ECO:0008006" key="3">
    <source>
        <dbReference type="Google" id="ProtNLM"/>
    </source>
</evidence>
<keyword evidence="2" id="KW-1185">Reference proteome</keyword>
<dbReference type="EMBL" id="JAFHLR010000033">
    <property type="protein sequence ID" value="KAG5469203.1"/>
    <property type="molecule type" value="Genomic_DNA"/>
</dbReference>
<protein>
    <recommendedName>
        <fullName evidence="3">RRM domain-containing protein</fullName>
    </recommendedName>
</protein>